<sequence length="47" mass="4961">MALTQERLLCVEALFQNVTVENLLLPGKTMICAVGAAIRSLSVSKGA</sequence>
<gene>
    <name evidence="1" type="ORF">U14_02846</name>
</gene>
<dbReference type="HOGENOM" id="CLU_3165012_0_0_0"/>
<keyword evidence="2" id="KW-1185">Reference proteome</keyword>
<dbReference type="AlphaFoldDB" id="A0A081BMI5"/>
<evidence type="ECO:0000313" key="1">
    <source>
        <dbReference type="EMBL" id="GAK51601.1"/>
    </source>
</evidence>
<dbReference type="Proteomes" id="UP000030700">
    <property type="component" value="Unassembled WGS sequence"/>
</dbReference>
<accession>A0A081BMI5</accession>
<name>A0A081BMI5_9BACT</name>
<dbReference type="EMBL" id="DF820457">
    <property type="protein sequence ID" value="GAK51601.1"/>
    <property type="molecule type" value="Genomic_DNA"/>
</dbReference>
<proteinExistence type="predicted"/>
<dbReference type="STRING" id="1499966.U14_02846"/>
<reference evidence="1" key="1">
    <citation type="journal article" date="2015" name="PeerJ">
        <title>First genomic representation of candidate bacterial phylum KSB3 points to enhanced environmental sensing as a trigger of wastewater bulking.</title>
        <authorList>
            <person name="Sekiguchi Y."/>
            <person name="Ohashi A."/>
            <person name="Parks D.H."/>
            <person name="Yamauchi T."/>
            <person name="Tyson G.W."/>
            <person name="Hugenholtz P."/>
        </authorList>
    </citation>
    <scope>NUCLEOTIDE SEQUENCE [LARGE SCALE GENOMIC DNA]</scope>
</reference>
<organism evidence="1">
    <name type="scientific">Candidatus Moduliflexus flocculans</name>
    <dbReference type="NCBI Taxonomy" id="1499966"/>
    <lineage>
        <taxon>Bacteria</taxon>
        <taxon>Candidatus Moduliflexota</taxon>
        <taxon>Candidatus Moduliflexia</taxon>
        <taxon>Candidatus Moduliflexales</taxon>
        <taxon>Candidatus Moduliflexaceae</taxon>
    </lineage>
</organism>
<protein>
    <submittedName>
        <fullName evidence="1">Uncharacterized protein</fullName>
    </submittedName>
</protein>
<evidence type="ECO:0000313" key="2">
    <source>
        <dbReference type="Proteomes" id="UP000030700"/>
    </source>
</evidence>